<dbReference type="EMBL" id="ATLV01027085">
    <property type="status" value="NOT_ANNOTATED_CDS"/>
    <property type="molecule type" value="Genomic_DNA"/>
</dbReference>
<dbReference type="Proteomes" id="UP000030765">
    <property type="component" value="Unassembled WGS sequence"/>
</dbReference>
<gene>
    <name evidence="2" type="ORF">ZHAS_00022311</name>
</gene>
<reference evidence="2 4" key="1">
    <citation type="journal article" date="2014" name="BMC Genomics">
        <title>Genome sequence of Anopheles sinensis provides insight into genetics basis of mosquito competence for malaria parasites.</title>
        <authorList>
            <person name="Zhou D."/>
            <person name="Zhang D."/>
            <person name="Ding G."/>
            <person name="Shi L."/>
            <person name="Hou Q."/>
            <person name="Ye Y."/>
            <person name="Xu Y."/>
            <person name="Zhou H."/>
            <person name="Xiong C."/>
            <person name="Li S."/>
            <person name="Yu J."/>
            <person name="Hong S."/>
            <person name="Yu X."/>
            <person name="Zou P."/>
            <person name="Chen C."/>
            <person name="Chang X."/>
            <person name="Wang W."/>
            <person name="Lv Y."/>
            <person name="Sun Y."/>
            <person name="Ma L."/>
            <person name="Shen B."/>
            <person name="Zhu C."/>
        </authorList>
    </citation>
    <scope>NUCLEOTIDE SEQUENCE [LARGE SCALE GENOMIC DNA]</scope>
</reference>
<name>A0A084WUH4_ANOSI</name>
<keyword evidence="4" id="KW-1185">Reference proteome</keyword>
<protein>
    <submittedName>
        <fullName evidence="2 3">Exocyst complex protein exo70, putative</fullName>
    </submittedName>
</protein>
<proteinExistence type="predicted"/>
<evidence type="ECO:0000313" key="3">
    <source>
        <dbReference type="EnsemblMetazoa" id="ASIC022311-PA"/>
    </source>
</evidence>
<dbReference type="AlphaFoldDB" id="A0A084WUH4"/>
<accession>A0A084WUH4</accession>
<dbReference type="VEuPathDB" id="VectorBase:ASIC022311"/>
<dbReference type="EMBL" id="KE525423">
    <property type="protein sequence ID" value="KFB53868.1"/>
    <property type="molecule type" value="Genomic_DNA"/>
</dbReference>
<evidence type="ECO:0000313" key="4">
    <source>
        <dbReference type="Proteomes" id="UP000030765"/>
    </source>
</evidence>
<feature type="region of interest" description="Disordered" evidence="1">
    <location>
        <begin position="25"/>
        <end position="44"/>
    </location>
</feature>
<organism evidence="2">
    <name type="scientific">Anopheles sinensis</name>
    <name type="common">Mosquito</name>
    <dbReference type="NCBI Taxonomy" id="74873"/>
    <lineage>
        <taxon>Eukaryota</taxon>
        <taxon>Metazoa</taxon>
        <taxon>Ecdysozoa</taxon>
        <taxon>Arthropoda</taxon>
        <taxon>Hexapoda</taxon>
        <taxon>Insecta</taxon>
        <taxon>Pterygota</taxon>
        <taxon>Neoptera</taxon>
        <taxon>Endopterygota</taxon>
        <taxon>Diptera</taxon>
        <taxon>Nematocera</taxon>
        <taxon>Culicoidea</taxon>
        <taxon>Culicidae</taxon>
        <taxon>Anophelinae</taxon>
        <taxon>Anopheles</taxon>
    </lineage>
</organism>
<evidence type="ECO:0000313" key="2">
    <source>
        <dbReference type="EMBL" id="KFB53868.1"/>
    </source>
</evidence>
<dbReference type="EnsemblMetazoa" id="ASIC022311-RA">
    <property type="protein sequence ID" value="ASIC022311-PA"/>
    <property type="gene ID" value="ASIC022311"/>
</dbReference>
<reference evidence="3" key="2">
    <citation type="submission" date="2020-05" db="UniProtKB">
        <authorList>
            <consortium name="EnsemblMetazoa"/>
        </authorList>
    </citation>
    <scope>IDENTIFICATION</scope>
</reference>
<sequence length="139" mass="14982">MIDCQVTSADAVGQVSLPTVSSQRSFLPGCNPSKHPSIVKSAKSSRSSSATHIFPGLFPPNVAGKLAKTKHSPGLCFPAPDIDRLRCTGKTTEKKKEEEEEEECLVRRNPRTHPSRTTSVDVNLDPCGFASVPVCRLHG</sequence>
<feature type="region of interest" description="Disordered" evidence="1">
    <location>
        <begin position="91"/>
        <end position="117"/>
    </location>
</feature>
<evidence type="ECO:0000256" key="1">
    <source>
        <dbReference type="SAM" id="MobiDB-lite"/>
    </source>
</evidence>